<dbReference type="SMART" id="SM00562">
    <property type="entry name" value="NDK"/>
    <property type="match status" value="1"/>
</dbReference>
<dbReference type="Proteomes" id="UP000650833">
    <property type="component" value="Unassembled WGS sequence"/>
</dbReference>
<evidence type="ECO:0000313" key="10">
    <source>
        <dbReference type="EMBL" id="KAG2200392.1"/>
    </source>
</evidence>
<feature type="non-terminal residue" evidence="10">
    <location>
        <position position="169"/>
    </location>
</feature>
<dbReference type="PRINTS" id="PR01243">
    <property type="entry name" value="NUCDPKINASE"/>
</dbReference>
<dbReference type="GO" id="GO:0005524">
    <property type="term" value="F:ATP binding"/>
    <property type="evidence" value="ECO:0007669"/>
    <property type="project" value="UniProtKB-KW"/>
</dbReference>
<dbReference type="PANTHER" id="PTHR46161">
    <property type="entry name" value="NUCLEOSIDE DIPHOSPHATE KINASE"/>
    <property type="match status" value="1"/>
</dbReference>
<evidence type="ECO:0000256" key="3">
    <source>
        <dbReference type="ARBA" id="ARBA00022679"/>
    </source>
</evidence>
<reference evidence="10" key="1">
    <citation type="submission" date="2020-12" db="EMBL/GenBank/DDBJ databases">
        <title>Metabolic potential, ecology and presence of endohyphal bacteria is reflected in genomic diversity of Mucoromycotina.</title>
        <authorList>
            <person name="Muszewska A."/>
            <person name="Okrasinska A."/>
            <person name="Steczkiewicz K."/>
            <person name="Drgas O."/>
            <person name="Orlowska M."/>
            <person name="Perlinska-Lenart U."/>
            <person name="Aleksandrzak-Piekarczyk T."/>
            <person name="Szatraj K."/>
            <person name="Zielenkiewicz U."/>
            <person name="Pilsyk S."/>
            <person name="Malc E."/>
            <person name="Mieczkowski P."/>
            <person name="Kruszewska J.S."/>
            <person name="Biernat P."/>
            <person name="Pawlowska J."/>
        </authorList>
    </citation>
    <scope>NUCLEOTIDE SEQUENCE</scope>
    <source>
        <strain evidence="10">CBS 226.32</strain>
    </source>
</reference>
<evidence type="ECO:0000256" key="5">
    <source>
        <dbReference type="ARBA" id="ARBA00022777"/>
    </source>
</evidence>
<dbReference type="InterPro" id="IPR001564">
    <property type="entry name" value="Nucleoside_diP_kinase"/>
</dbReference>
<protein>
    <recommendedName>
        <fullName evidence="2">Nucleoside diphosphate kinase</fullName>
    </recommendedName>
</protein>
<gene>
    <name evidence="10" type="ORF">INT46_009572</name>
</gene>
<evidence type="ECO:0000259" key="9">
    <source>
        <dbReference type="SMART" id="SM00562"/>
    </source>
</evidence>
<dbReference type="AlphaFoldDB" id="A0A8H7UZZ5"/>
<keyword evidence="3" id="KW-0808">Transferase</keyword>
<dbReference type="GO" id="GO:0006183">
    <property type="term" value="P:GTP biosynthetic process"/>
    <property type="evidence" value="ECO:0007669"/>
    <property type="project" value="InterPro"/>
</dbReference>
<comment type="caution">
    <text evidence="7">Lacks conserved residue(s) required for the propagation of feature annotation.</text>
</comment>
<feature type="domain" description="Nucleoside diphosphate kinase-like" evidence="9">
    <location>
        <begin position="9"/>
        <end position="145"/>
    </location>
</feature>
<evidence type="ECO:0000256" key="6">
    <source>
        <dbReference type="ARBA" id="ARBA00022840"/>
    </source>
</evidence>
<dbReference type="OrthoDB" id="2162449at2759"/>
<dbReference type="InterPro" id="IPR034907">
    <property type="entry name" value="NDK-like_dom"/>
</dbReference>
<dbReference type="PANTHER" id="PTHR46161:SF3">
    <property type="entry name" value="NUCLEOSIDE DIPHOSPHATE KINASE DDB_G0292928-RELATED"/>
    <property type="match status" value="1"/>
</dbReference>
<sequence length="169" mass="19221">MTSDHNNHQERTLAILSDSTNLDEIIQHIKSNGFEIIAIKKFEFTIEEAEKFYEDHAKQNYYEKCVRWLSSSKLCALILEKKDAIKDWKQLMGPTTYKKARKTSPNSVRALFGKDASQNATHGSDSDLSASKEIKFLFDDMAIAASNTNLGAQENDEIEAKEVPLQFEK</sequence>
<keyword evidence="5" id="KW-0418">Kinase</keyword>
<proteinExistence type="inferred from homology"/>
<evidence type="ECO:0000256" key="8">
    <source>
        <dbReference type="RuleBase" id="RU004011"/>
    </source>
</evidence>
<dbReference type="GO" id="GO:0004550">
    <property type="term" value="F:nucleoside diphosphate kinase activity"/>
    <property type="evidence" value="ECO:0007669"/>
    <property type="project" value="InterPro"/>
</dbReference>
<dbReference type="SUPFAM" id="SSF54919">
    <property type="entry name" value="Nucleoside diphosphate kinase, NDK"/>
    <property type="match status" value="1"/>
</dbReference>
<dbReference type="PROSITE" id="PS51374">
    <property type="entry name" value="NDPK_LIKE"/>
    <property type="match status" value="1"/>
</dbReference>
<comment type="similarity">
    <text evidence="1 7 8">Belongs to the NDK family.</text>
</comment>
<dbReference type="EMBL" id="JAEPRC010000319">
    <property type="protein sequence ID" value="KAG2200392.1"/>
    <property type="molecule type" value="Genomic_DNA"/>
</dbReference>
<keyword evidence="11" id="KW-1185">Reference proteome</keyword>
<dbReference type="InterPro" id="IPR036850">
    <property type="entry name" value="NDK-like_dom_sf"/>
</dbReference>
<comment type="caution">
    <text evidence="10">The sequence shown here is derived from an EMBL/GenBank/DDBJ whole genome shotgun (WGS) entry which is preliminary data.</text>
</comment>
<dbReference type="GO" id="GO:0006241">
    <property type="term" value="P:CTP biosynthetic process"/>
    <property type="evidence" value="ECO:0007669"/>
    <property type="project" value="InterPro"/>
</dbReference>
<organism evidence="10 11">
    <name type="scientific">Mucor plumbeus</name>
    <dbReference type="NCBI Taxonomy" id="97098"/>
    <lineage>
        <taxon>Eukaryota</taxon>
        <taxon>Fungi</taxon>
        <taxon>Fungi incertae sedis</taxon>
        <taxon>Mucoromycota</taxon>
        <taxon>Mucoromycotina</taxon>
        <taxon>Mucoromycetes</taxon>
        <taxon>Mucorales</taxon>
        <taxon>Mucorineae</taxon>
        <taxon>Mucoraceae</taxon>
        <taxon>Mucor</taxon>
    </lineage>
</organism>
<evidence type="ECO:0000256" key="2">
    <source>
        <dbReference type="ARBA" id="ARBA00017632"/>
    </source>
</evidence>
<dbReference type="Gene3D" id="3.30.70.141">
    <property type="entry name" value="Nucleoside diphosphate kinase-like domain"/>
    <property type="match status" value="1"/>
</dbReference>
<evidence type="ECO:0000313" key="11">
    <source>
        <dbReference type="Proteomes" id="UP000650833"/>
    </source>
</evidence>
<evidence type="ECO:0000256" key="1">
    <source>
        <dbReference type="ARBA" id="ARBA00008142"/>
    </source>
</evidence>
<keyword evidence="6" id="KW-0067">ATP-binding</keyword>
<accession>A0A8H7UZZ5</accession>
<evidence type="ECO:0000256" key="7">
    <source>
        <dbReference type="PROSITE-ProRule" id="PRU00706"/>
    </source>
</evidence>
<dbReference type="GO" id="GO:0006228">
    <property type="term" value="P:UTP biosynthetic process"/>
    <property type="evidence" value="ECO:0007669"/>
    <property type="project" value="InterPro"/>
</dbReference>
<evidence type="ECO:0000256" key="4">
    <source>
        <dbReference type="ARBA" id="ARBA00022741"/>
    </source>
</evidence>
<dbReference type="Pfam" id="PF00334">
    <property type="entry name" value="NDK"/>
    <property type="match status" value="1"/>
</dbReference>
<keyword evidence="4" id="KW-0547">Nucleotide-binding</keyword>
<name>A0A8H7UZZ5_9FUNG</name>